<dbReference type="InterPro" id="IPR038507">
    <property type="entry name" value="YcnI-like_sf"/>
</dbReference>
<feature type="region of interest" description="Disordered" evidence="1">
    <location>
        <begin position="179"/>
        <end position="215"/>
    </location>
</feature>
<keyword evidence="3" id="KW-0732">Signal</keyword>
<feature type="compositionally biased region" description="Low complexity" evidence="1">
    <location>
        <begin position="200"/>
        <end position="209"/>
    </location>
</feature>
<feature type="domain" description="YncI copper-binding" evidence="4">
    <location>
        <begin position="29"/>
        <end position="174"/>
    </location>
</feature>
<sequence>MSVRTLARLGAPAAAVALALSVAGPAAAHVTITPTGGTAAGSYTVLTAAFGHGCDGSPTTKLAIQVPEQLNAITPTRVAGWQVEKVMEKLDEPITDSHGNEVTERVAQVVYTADEPLADGYRAAFDLSLQLPETPGETLAFPTIQTCEQGETAWTEVAAEGAEEPEHPAPSVTITEAAEGGAHGAADTATHEEDAEGAETEPVASTTTEADADDDGGNALGVAGLVAGLLGLAAGVTALVTSRRKA</sequence>
<dbReference type="AlphaFoldDB" id="A0A1G6TNA2"/>
<dbReference type="Proteomes" id="UP000199034">
    <property type="component" value="Unassembled WGS sequence"/>
</dbReference>
<evidence type="ECO:0000256" key="1">
    <source>
        <dbReference type="SAM" id="MobiDB-lite"/>
    </source>
</evidence>
<keyword evidence="2" id="KW-0472">Membrane</keyword>
<dbReference type="Gene3D" id="2.60.40.2230">
    <property type="entry name" value="Uncharacterised protein YcnI-like PF07987, DUF1775"/>
    <property type="match status" value="1"/>
</dbReference>
<evidence type="ECO:0000256" key="2">
    <source>
        <dbReference type="SAM" id="Phobius"/>
    </source>
</evidence>
<dbReference type="STRING" id="1045774.SAMN05421872_107138"/>
<name>A0A1G6TNA2_9ACTN</name>
<keyword evidence="6" id="KW-1185">Reference proteome</keyword>
<feature type="transmembrane region" description="Helical" evidence="2">
    <location>
        <begin position="219"/>
        <end position="240"/>
    </location>
</feature>
<dbReference type="OrthoDB" id="9810871at2"/>
<feature type="compositionally biased region" description="Low complexity" evidence="1">
    <location>
        <begin position="179"/>
        <end position="188"/>
    </location>
</feature>
<accession>A0A1G6TNA2</accession>
<evidence type="ECO:0000256" key="3">
    <source>
        <dbReference type="SAM" id="SignalP"/>
    </source>
</evidence>
<feature type="chain" id="PRO_5044218901" evidence="3">
    <location>
        <begin position="29"/>
        <end position="246"/>
    </location>
</feature>
<dbReference type="CDD" id="cd08545">
    <property type="entry name" value="YcnI_like"/>
    <property type="match status" value="1"/>
</dbReference>
<feature type="signal peptide" evidence="3">
    <location>
        <begin position="1"/>
        <end position="28"/>
    </location>
</feature>
<keyword evidence="2" id="KW-0812">Transmembrane</keyword>
<organism evidence="5 6">
    <name type="scientific">Nocardioides lianchengensis</name>
    <dbReference type="NCBI Taxonomy" id="1045774"/>
    <lineage>
        <taxon>Bacteria</taxon>
        <taxon>Bacillati</taxon>
        <taxon>Actinomycetota</taxon>
        <taxon>Actinomycetes</taxon>
        <taxon>Propionibacteriales</taxon>
        <taxon>Nocardioidaceae</taxon>
        <taxon>Nocardioides</taxon>
    </lineage>
</organism>
<dbReference type="InterPro" id="IPR012533">
    <property type="entry name" value="YcnI-copper_dom"/>
</dbReference>
<evidence type="ECO:0000313" key="6">
    <source>
        <dbReference type="Proteomes" id="UP000199034"/>
    </source>
</evidence>
<gene>
    <name evidence="5" type="ORF">SAMN05421872_107138</name>
</gene>
<protein>
    <submittedName>
        <fullName evidence="5">Uncharacterized protein YcnI</fullName>
    </submittedName>
</protein>
<evidence type="ECO:0000259" key="4">
    <source>
        <dbReference type="Pfam" id="PF07987"/>
    </source>
</evidence>
<reference evidence="5 6" key="1">
    <citation type="submission" date="2016-10" db="EMBL/GenBank/DDBJ databases">
        <authorList>
            <person name="de Groot N.N."/>
        </authorList>
    </citation>
    <scope>NUCLEOTIDE SEQUENCE [LARGE SCALE GENOMIC DNA]</scope>
    <source>
        <strain evidence="5 6">CGMCC 4.6858</strain>
    </source>
</reference>
<evidence type="ECO:0000313" key="5">
    <source>
        <dbReference type="EMBL" id="SDD30652.1"/>
    </source>
</evidence>
<dbReference type="Pfam" id="PF07987">
    <property type="entry name" value="DUF1775"/>
    <property type="match status" value="1"/>
</dbReference>
<dbReference type="EMBL" id="FMZM01000007">
    <property type="protein sequence ID" value="SDD30652.1"/>
    <property type="molecule type" value="Genomic_DNA"/>
</dbReference>
<proteinExistence type="predicted"/>
<dbReference type="RefSeq" id="WP_090857036.1">
    <property type="nucleotide sequence ID" value="NZ_FMZM01000007.1"/>
</dbReference>
<keyword evidence="2" id="KW-1133">Transmembrane helix</keyword>